<feature type="compositionally biased region" description="Basic and acidic residues" evidence="1">
    <location>
        <begin position="351"/>
        <end position="367"/>
    </location>
</feature>
<feature type="compositionally biased region" description="Polar residues" evidence="1">
    <location>
        <begin position="281"/>
        <end position="309"/>
    </location>
</feature>
<dbReference type="EMBL" id="BMAT01006501">
    <property type="protein sequence ID" value="GFS14092.1"/>
    <property type="molecule type" value="Genomic_DNA"/>
</dbReference>
<feature type="compositionally biased region" description="Polar residues" evidence="1">
    <location>
        <begin position="258"/>
        <end position="272"/>
    </location>
</feature>
<keyword evidence="3" id="KW-1185">Reference proteome</keyword>
<feature type="region of interest" description="Disordered" evidence="1">
    <location>
        <begin position="237"/>
        <end position="396"/>
    </location>
</feature>
<evidence type="ECO:0000313" key="2">
    <source>
        <dbReference type="EMBL" id="GFS14092.1"/>
    </source>
</evidence>
<sequence length="396" mass="45591">MAVATEYIITLDFLDSKTHEENETVLTVVGPKAVQCNWEEIQTAITTLVGPAPDNFYRIYRLKEPTRWFFLAEENAAQAVHGKEVAVKNKSYKIIFKKRTEGRTNFRLLWVPPGLKLSVIEKIAQLHFGPQAKVTRPLEAMDRVDVSIPYTKQEDIPHYLPIKTKIEQKVETNFWFVSVRNRRQECYYCKSTEHWTSRCQRKTQENYRERVLGQTAPTPESNRNSTQMYLSYAKTVAQTKAKMPPTTVPSMRPMPQKVSANITTPPNPTSQVENKEKKRTQTPAQSPQHTTTQKVSTNITTSPKAITQVENKENKQTQTPAQSPQHTTRGRERRNETNQKRESNRSQSGNRVRENSKRTLPRDDDCRTPSMISPLKDDPKKATAREDHTVKKIVKN</sequence>
<reference evidence="2 3" key="1">
    <citation type="journal article" date="2021" name="Elife">
        <title>Chloroplast acquisition without the gene transfer in kleptoplastic sea slugs, Plakobranchus ocellatus.</title>
        <authorList>
            <person name="Maeda T."/>
            <person name="Takahashi S."/>
            <person name="Yoshida T."/>
            <person name="Shimamura S."/>
            <person name="Takaki Y."/>
            <person name="Nagai Y."/>
            <person name="Toyoda A."/>
            <person name="Suzuki Y."/>
            <person name="Arimoto A."/>
            <person name="Ishii H."/>
            <person name="Satoh N."/>
            <person name="Nishiyama T."/>
            <person name="Hasebe M."/>
            <person name="Maruyama T."/>
            <person name="Minagawa J."/>
            <person name="Obokata J."/>
            <person name="Shigenobu S."/>
        </authorList>
    </citation>
    <scope>NUCLEOTIDE SEQUENCE [LARGE SCALE GENOMIC DNA]</scope>
</reference>
<gene>
    <name evidence="2" type="ORF">ElyMa_003154300</name>
</gene>
<comment type="caution">
    <text evidence="2">The sequence shown here is derived from an EMBL/GenBank/DDBJ whole genome shotgun (WGS) entry which is preliminary data.</text>
</comment>
<feature type="compositionally biased region" description="Basic and acidic residues" evidence="1">
    <location>
        <begin position="375"/>
        <end position="390"/>
    </location>
</feature>
<protein>
    <submittedName>
        <fullName evidence="2">Uncharacterized protein</fullName>
    </submittedName>
</protein>
<organism evidence="2 3">
    <name type="scientific">Elysia marginata</name>
    <dbReference type="NCBI Taxonomy" id="1093978"/>
    <lineage>
        <taxon>Eukaryota</taxon>
        <taxon>Metazoa</taxon>
        <taxon>Spiralia</taxon>
        <taxon>Lophotrochozoa</taxon>
        <taxon>Mollusca</taxon>
        <taxon>Gastropoda</taxon>
        <taxon>Heterobranchia</taxon>
        <taxon>Euthyneura</taxon>
        <taxon>Panpulmonata</taxon>
        <taxon>Sacoglossa</taxon>
        <taxon>Placobranchoidea</taxon>
        <taxon>Plakobranchidae</taxon>
        <taxon>Elysia</taxon>
    </lineage>
</organism>
<dbReference type="AlphaFoldDB" id="A0AAV4IXZ9"/>
<evidence type="ECO:0000256" key="1">
    <source>
        <dbReference type="SAM" id="MobiDB-lite"/>
    </source>
</evidence>
<accession>A0AAV4IXZ9</accession>
<dbReference type="Proteomes" id="UP000762676">
    <property type="component" value="Unassembled WGS sequence"/>
</dbReference>
<feature type="compositionally biased region" description="Polar residues" evidence="1">
    <location>
        <begin position="316"/>
        <end position="326"/>
    </location>
</feature>
<name>A0AAV4IXZ9_9GAST</name>
<feature type="compositionally biased region" description="Basic and acidic residues" evidence="1">
    <location>
        <begin position="329"/>
        <end position="344"/>
    </location>
</feature>
<evidence type="ECO:0000313" key="3">
    <source>
        <dbReference type="Proteomes" id="UP000762676"/>
    </source>
</evidence>
<proteinExistence type="predicted"/>